<reference evidence="1" key="1">
    <citation type="submission" date="2021-01" db="EMBL/GenBank/DDBJ databases">
        <authorList>
            <consortium name="Genoscope - CEA"/>
            <person name="William W."/>
        </authorList>
    </citation>
    <scope>NUCLEOTIDE SEQUENCE</scope>
</reference>
<accession>A0A8S1YHV6</accession>
<organism evidence="1 2">
    <name type="scientific">Paramecium pentaurelia</name>
    <dbReference type="NCBI Taxonomy" id="43138"/>
    <lineage>
        <taxon>Eukaryota</taxon>
        <taxon>Sar</taxon>
        <taxon>Alveolata</taxon>
        <taxon>Ciliophora</taxon>
        <taxon>Intramacronucleata</taxon>
        <taxon>Oligohymenophorea</taxon>
        <taxon>Peniculida</taxon>
        <taxon>Parameciidae</taxon>
        <taxon>Paramecium</taxon>
    </lineage>
</organism>
<proteinExistence type="predicted"/>
<dbReference type="AlphaFoldDB" id="A0A8S1YHV6"/>
<gene>
    <name evidence="1" type="ORF">PPENT_87.1.T1720064</name>
</gene>
<dbReference type="EMBL" id="CAJJDO010000172">
    <property type="protein sequence ID" value="CAD8212988.1"/>
    <property type="molecule type" value="Genomic_DNA"/>
</dbReference>
<dbReference type="Proteomes" id="UP000689195">
    <property type="component" value="Unassembled WGS sequence"/>
</dbReference>
<evidence type="ECO:0000313" key="2">
    <source>
        <dbReference type="Proteomes" id="UP000689195"/>
    </source>
</evidence>
<comment type="caution">
    <text evidence="1">The sequence shown here is derived from an EMBL/GenBank/DDBJ whole genome shotgun (WGS) entry which is preliminary data.</text>
</comment>
<name>A0A8S1YHV6_9CILI</name>
<evidence type="ECO:0000313" key="1">
    <source>
        <dbReference type="EMBL" id="CAD8212988.1"/>
    </source>
</evidence>
<sequence length="101" mass="12251">MFIQNIIYGFCAELQYLQLREVHRKINFIKDSYNIEITLTKELCKYAETLKPIQFVKQMEAQDLLNEVLSFGEYPINEANDSYFNRWKTKFEEKFSEYKKT</sequence>
<protein>
    <submittedName>
        <fullName evidence="1">Uncharacterized protein</fullName>
    </submittedName>
</protein>
<dbReference type="OrthoDB" id="301845at2759"/>
<keyword evidence="2" id="KW-1185">Reference proteome</keyword>